<dbReference type="EMBL" id="CM042016">
    <property type="protein sequence ID" value="KAI3699390.1"/>
    <property type="molecule type" value="Genomic_DNA"/>
</dbReference>
<proteinExistence type="predicted"/>
<keyword evidence="2" id="KW-1185">Reference proteome</keyword>
<evidence type="ECO:0000313" key="1">
    <source>
        <dbReference type="EMBL" id="KAI3699390.1"/>
    </source>
</evidence>
<sequence>MVEDERFTVGVVEYTDDWSPFHPLPFDKVEEDNDESDEDDEDGISDTWENPIGDDQEFEEGEIRDGDQPDVDEDLAIDGDDRSRNSNGQLNKCAMEIEESVGICANNNGGENQGQFQMENNGIEAGIILNKKEKQVIVSDNSQNNQSNNKNIIGSVEKLVPMGCFGPFPSMAGPYNQALESPPRDLPRDLPIGVDKSRILGSGIKRRRTDDANFISTPCRLSFDNEDRNNKSTPFEGNNSKTVDLNHEPSISDSADTWGSYANEISDTIEVGKQVRFQIDGSIEILNEIMGAQGDSIDHK</sequence>
<name>A0ACB8ZPW7_CICIN</name>
<evidence type="ECO:0000313" key="2">
    <source>
        <dbReference type="Proteomes" id="UP001055811"/>
    </source>
</evidence>
<comment type="caution">
    <text evidence="1">The sequence shown here is derived from an EMBL/GenBank/DDBJ whole genome shotgun (WGS) entry which is preliminary data.</text>
</comment>
<reference evidence="2" key="1">
    <citation type="journal article" date="2022" name="Mol. Ecol. Resour.">
        <title>The genomes of chicory, endive, great burdock and yacon provide insights into Asteraceae palaeo-polyploidization history and plant inulin production.</title>
        <authorList>
            <person name="Fan W."/>
            <person name="Wang S."/>
            <person name="Wang H."/>
            <person name="Wang A."/>
            <person name="Jiang F."/>
            <person name="Liu H."/>
            <person name="Zhao H."/>
            <person name="Xu D."/>
            <person name="Zhang Y."/>
        </authorList>
    </citation>
    <scope>NUCLEOTIDE SEQUENCE [LARGE SCALE GENOMIC DNA]</scope>
    <source>
        <strain evidence="2">cv. Punajuju</strain>
    </source>
</reference>
<protein>
    <submittedName>
        <fullName evidence="1">Uncharacterized protein</fullName>
    </submittedName>
</protein>
<gene>
    <name evidence="1" type="ORF">L2E82_43663</name>
</gene>
<reference evidence="1 2" key="2">
    <citation type="journal article" date="2022" name="Mol. Ecol. Resour.">
        <title>The genomes of chicory, endive, great burdock and yacon provide insights into Asteraceae paleo-polyploidization history and plant inulin production.</title>
        <authorList>
            <person name="Fan W."/>
            <person name="Wang S."/>
            <person name="Wang H."/>
            <person name="Wang A."/>
            <person name="Jiang F."/>
            <person name="Liu H."/>
            <person name="Zhao H."/>
            <person name="Xu D."/>
            <person name="Zhang Y."/>
        </authorList>
    </citation>
    <scope>NUCLEOTIDE SEQUENCE [LARGE SCALE GENOMIC DNA]</scope>
    <source>
        <strain evidence="2">cv. Punajuju</strain>
        <tissue evidence="1">Leaves</tissue>
    </source>
</reference>
<organism evidence="1 2">
    <name type="scientific">Cichorium intybus</name>
    <name type="common">Chicory</name>
    <dbReference type="NCBI Taxonomy" id="13427"/>
    <lineage>
        <taxon>Eukaryota</taxon>
        <taxon>Viridiplantae</taxon>
        <taxon>Streptophyta</taxon>
        <taxon>Embryophyta</taxon>
        <taxon>Tracheophyta</taxon>
        <taxon>Spermatophyta</taxon>
        <taxon>Magnoliopsida</taxon>
        <taxon>eudicotyledons</taxon>
        <taxon>Gunneridae</taxon>
        <taxon>Pentapetalae</taxon>
        <taxon>asterids</taxon>
        <taxon>campanulids</taxon>
        <taxon>Asterales</taxon>
        <taxon>Asteraceae</taxon>
        <taxon>Cichorioideae</taxon>
        <taxon>Cichorieae</taxon>
        <taxon>Cichoriinae</taxon>
        <taxon>Cichorium</taxon>
    </lineage>
</organism>
<dbReference type="Proteomes" id="UP001055811">
    <property type="component" value="Linkage Group LG08"/>
</dbReference>
<accession>A0ACB8ZPW7</accession>